<dbReference type="Proteomes" id="UP001175271">
    <property type="component" value="Unassembled WGS sequence"/>
</dbReference>
<evidence type="ECO:0000256" key="2">
    <source>
        <dbReference type="SAM" id="SignalP"/>
    </source>
</evidence>
<dbReference type="SMART" id="SM00277">
    <property type="entry name" value="GRAN"/>
    <property type="match status" value="1"/>
</dbReference>
<accession>A0AA39M7F2</accession>
<evidence type="ECO:0000313" key="4">
    <source>
        <dbReference type="EMBL" id="KAK0423752.1"/>
    </source>
</evidence>
<dbReference type="PROSITE" id="PS00799">
    <property type="entry name" value="GRANULINS"/>
    <property type="match status" value="1"/>
</dbReference>
<feature type="domain" description="Granulins" evidence="3">
    <location>
        <begin position="40"/>
        <end position="53"/>
    </location>
</feature>
<dbReference type="EMBL" id="JAUCMV010000001">
    <property type="protein sequence ID" value="KAK0423752.1"/>
    <property type="molecule type" value="Genomic_DNA"/>
</dbReference>
<gene>
    <name evidence="4" type="ORF">QR680_008310</name>
</gene>
<comment type="caution">
    <text evidence="4">The sequence shown here is derived from an EMBL/GenBank/DDBJ whole genome shotgun (WGS) entry which is preliminary data.</text>
</comment>
<keyword evidence="1" id="KW-1015">Disulfide bond</keyword>
<evidence type="ECO:0000256" key="1">
    <source>
        <dbReference type="ARBA" id="ARBA00023157"/>
    </source>
</evidence>
<dbReference type="AlphaFoldDB" id="A0AA39M7F2"/>
<sequence length="75" mass="7702">MKTFAVVLLLAVLASTISAQCGEGTQCPSGCCAYPNAVCCSDNKHCCPQGAKCDPSGQFCTKGGRKFIAIVTVTP</sequence>
<dbReference type="Pfam" id="PF00396">
    <property type="entry name" value="Granulin"/>
    <property type="match status" value="1"/>
</dbReference>
<keyword evidence="2" id="KW-0732">Signal</keyword>
<evidence type="ECO:0000313" key="5">
    <source>
        <dbReference type="Proteomes" id="UP001175271"/>
    </source>
</evidence>
<proteinExistence type="predicted"/>
<feature type="signal peptide" evidence="2">
    <location>
        <begin position="1"/>
        <end position="19"/>
    </location>
</feature>
<dbReference type="InterPro" id="IPR037277">
    <property type="entry name" value="Granulin_sf"/>
</dbReference>
<evidence type="ECO:0000259" key="3">
    <source>
        <dbReference type="PROSITE" id="PS00799"/>
    </source>
</evidence>
<dbReference type="Gene3D" id="2.10.25.160">
    <property type="entry name" value="Granulin"/>
    <property type="match status" value="1"/>
</dbReference>
<dbReference type="InterPro" id="IPR000118">
    <property type="entry name" value="Granulin"/>
</dbReference>
<name>A0AA39M7F2_9BILA</name>
<protein>
    <recommendedName>
        <fullName evidence="3">Granulins domain-containing protein</fullName>
    </recommendedName>
</protein>
<organism evidence="4 5">
    <name type="scientific">Steinernema hermaphroditum</name>
    <dbReference type="NCBI Taxonomy" id="289476"/>
    <lineage>
        <taxon>Eukaryota</taxon>
        <taxon>Metazoa</taxon>
        <taxon>Ecdysozoa</taxon>
        <taxon>Nematoda</taxon>
        <taxon>Chromadorea</taxon>
        <taxon>Rhabditida</taxon>
        <taxon>Tylenchina</taxon>
        <taxon>Panagrolaimomorpha</taxon>
        <taxon>Strongyloidoidea</taxon>
        <taxon>Steinernematidae</taxon>
        <taxon>Steinernema</taxon>
    </lineage>
</organism>
<reference evidence="4" key="1">
    <citation type="submission" date="2023-06" db="EMBL/GenBank/DDBJ databases">
        <title>Genomic analysis of the entomopathogenic nematode Steinernema hermaphroditum.</title>
        <authorList>
            <person name="Schwarz E.M."/>
            <person name="Heppert J.K."/>
            <person name="Baniya A."/>
            <person name="Schwartz H.T."/>
            <person name="Tan C.-H."/>
            <person name="Antoshechkin I."/>
            <person name="Sternberg P.W."/>
            <person name="Goodrich-Blair H."/>
            <person name="Dillman A.R."/>
        </authorList>
    </citation>
    <scope>NUCLEOTIDE SEQUENCE</scope>
    <source>
        <strain evidence="4">PS9179</strain>
        <tissue evidence="4">Whole animal</tissue>
    </source>
</reference>
<feature type="chain" id="PRO_5041418439" description="Granulins domain-containing protein" evidence="2">
    <location>
        <begin position="20"/>
        <end position="75"/>
    </location>
</feature>
<keyword evidence="5" id="KW-1185">Reference proteome</keyword>